<dbReference type="Proteomes" id="UP001321760">
    <property type="component" value="Unassembled WGS sequence"/>
</dbReference>
<comment type="caution">
    <text evidence="1">The sequence shown here is derived from an EMBL/GenBank/DDBJ whole genome shotgun (WGS) entry which is preliminary data.</text>
</comment>
<dbReference type="EMBL" id="MU865983">
    <property type="protein sequence ID" value="KAK4444021.1"/>
    <property type="molecule type" value="Genomic_DNA"/>
</dbReference>
<name>A0AAV9GA84_9PEZI</name>
<dbReference type="AlphaFoldDB" id="A0AAV9GA84"/>
<evidence type="ECO:0000313" key="1">
    <source>
        <dbReference type="EMBL" id="KAK4444021.1"/>
    </source>
</evidence>
<gene>
    <name evidence="1" type="ORF">QBC34DRAFT_430280</name>
</gene>
<reference evidence="1" key="2">
    <citation type="submission" date="2023-05" db="EMBL/GenBank/DDBJ databases">
        <authorList>
            <consortium name="Lawrence Berkeley National Laboratory"/>
            <person name="Steindorff A."/>
            <person name="Hensen N."/>
            <person name="Bonometti L."/>
            <person name="Westerberg I."/>
            <person name="Brannstrom I.O."/>
            <person name="Guillou S."/>
            <person name="Cros-Aarteil S."/>
            <person name="Calhoun S."/>
            <person name="Haridas S."/>
            <person name="Kuo A."/>
            <person name="Mondo S."/>
            <person name="Pangilinan J."/>
            <person name="Riley R."/>
            <person name="Labutti K."/>
            <person name="Andreopoulos B."/>
            <person name="Lipzen A."/>
            <person name="Chen C."/>
            <person name="Yanf M."/>
            <person name="Daum C."/>
            <person name="Ng V."/>
            <person name="Clum A."/>
            <person name="Ohm R."/>
            <person name="Martin F."/>
            <person name="Silar P."/>
            <person name="Natvig D."/>
            <person name="Lalanne C."/>
            <person name="Gautier V."/>
            <person name="Ament-Velasquez S.L."/>
            <person name="Kruys A."/>
            <person name="Hutchinson M.I."/>
            <person name="Powell A.J."/>
            <person name="Barry K."/>
            <person name="Miller A.N."/>
            <person name="Grigoriev I.V."/>
            <person name="Debuchy R."/>
            <person name="Gladieux P."/>
            <person name="Thoren M.H."/>
            <person name="Johannesson H."/>
        </authorList>
    </citation>
    <scope>NUCLEOTIDE SEQUENCE</scope>
    <source>
        <strain evidence="1">PSN243</strain>
    </source>
</reference>
<keyword evidence="2" id="KW-1185">Reference proteome</keyword>
<organism evidence="1 2">
    <name type="scientific">Podospora aff. communis PSN243</name>
    <dbReference type="NCBI Taxonomy" id="3040156"/>
    <lineage>
        <taxon>Eukaryota</taxon>
        <taxon>Fungi</taxon>
        <taxon>Dikarya</taxon>
        <taxon>Ascomycota</taxon>
        <taxon>Pezizomycotina</taxon>
        <taxon>Sordariomycetes</taxon>
        <taxon>Sordariomycetidae</taxon>
        <taxon>Sordariales</taxon>
        <taxon>Podosporaceae</taxon>
        <taxon>Podospora</taxon>
    </lineage>
</organism>
<reference evidence="1" key="1">
    <citation type="journal article" date="2023" name="Mol. Phylogenet. Evol.">
        <title>Genome-scale phylogeny and comparative genomics of the fungal order Sordariales.</title>
        <authorList>
            <person name="Hensen N."/>
            <person name="Bonometti L."/>
            <person name="Westerberg I."/>
            <person name="Brannstrom I.O."/>
            <person name="Guillou S."/>
            <person name="Cros-Aarteil S."/>
            <person name="Calhoun S."/>
            <person name="Haridas S."/>
            <person name="Kuo A."/>
            <person name="Mondo S."/>
            <person name="Pangilinan J."/>
            <person name="Riley R."/>
            <person name="LaButti K."/>
            <person name="Andreopoulos B."/>
            <person name="Lipzen A."/>
            <person name="Chen C."/>
            <person name="Yan M."/>
            <person name="Daum C."/>
            <person name="Ng V."/>
            <person name="Clum A."/>
            <person name="Steindorff A."/>
            <person name="Ohm R.A."/>
            <person name="Martin F."/>
            <person name="Silar P."/>
            <person name="Natvig D.O."/>
            <person name="Lalanne C."/>
            <person name="Gautier V."/>
            <person name="Ament-Velasquez S.L."/>
            <person name="Kruys A."/>
            <person name="Hutchinson M.I."/>
            <person name="Powell A.J."/>
            <person name="Barry K."/>
            <person name="Miller A.N."/>
            <person name="Grigoriev I.V."/>
            <person name="Debuchy R."/>
            <person name="Gladieux P."/>
            <person name="Hiltunen Thoren M."/>
            <person name="Johannesson H."/>
        </authorList>
    </citation>
    <scope>NUCLEOTIDE SEQUENCE</scope>
    <source>
        <strain evidence="1">PSN243</strain>
    </source>
</reference>
<protein>
    <submittedName>
        <fullName evidence="1">Uncharacterized protein</fullName>
    </submittedName>
</protein>
<proteinExistence type="predicted"/>
<accession>A0AAV9GA84</accession>
<sequence>MSLETAFAPIIMKVAPTQAGGNDFQVTVITQAEPGFIPEGGYGMAYHRDSQPVVPAAPPAKAGSGSRNPAEAEAAAKAAAKAAKDSLARKITCRVFVTDKPVAVGGGKPDAHKVGLAIDVANGKAKIGPIFGYVSDKTEDSKVMKVKVNAGEFLDGFVDITFVKLGPSKEGLNDKVPSLSIKGNFNGILSGFTEFDTVVPNPKTGL</sequence>
<evidence type="ECO:0000313" key="2">
    <source>
        <dbReference type="Proteomes" id="UP001321760"/>
    </source>
</evidence>